<protein>
    <submittedName>
        <fullName evidence="2">Uncharacterized protein</fullName>
    </submittedName>
</protein>
<sequence length="216" mass="24046">MIALASLLAVGAAEFWGGSLVGYRWQIRRDPPPPRLTASLPTMPDLLDTGPEHAVKWTGEPRIAHYDPWAGHIVLSRQWTSTWDVVSAHVVAHERCHADQPRWPVRLAGLHMVWAVLWGVGAGWGQMVFPGAFASGVVAQWILDGVFRRRLEYDADQGAVMRVTQGMADPDRAAVIRWGRQLARHHQRALMIDGVGWSGLTLIVAVVTYQIGLWVR</sequence>
<evidence type="ECO:0000256" key="1">
    <source>
        <dbReference type="SAM" id="Phobius"/>
    </source>
</evidence>
<dbReference type="Proteomes" id="UP000242699">
    <property type="component" value="Unassembled WGS sequence"/>
</dbReference>
<accession>A0A2T2WVB8</accession>
<gene>
    <name evidence="2" type="ORF">C7B43_14580</name>
</gene>
<keyword evidence="1" id="KW-0472">Membrane</keyword>
<feature type="transmembrane region" description="Helical" evidence="1">
    <location>
        <begin position="190"/>
        <end position="211"/>
    </location>
</feature>
<comment type="caution">
    <text evidence="2">The sequence shown here is derived from an EMBL/GenBank/DDBJ whole genome shotgun (WGS) entry which is preliminary data.</text>
</comment>
<dbReference type="AlphaFoldDB" id="A0A2T2WVB8"/>
<organism evidence="2 3">
    <name type="scientific">Sulfobacillus benefaciens</name>
    <dbReference type="NCBI Taxonomy" id="453960"/>
    <lineage>
        <taxon>Bacteria</taxon>
        <taxon>Bacillati</taxon>
        <taxon>Bacillota</taxon>
        <taxon>Clostridia</taxon>
        <taxon>Eubacteriales</taxon>
        <taxon>Clostridiales Family XVII. Incertae Sedis</taxon>
        <taxon>Sulfobacillus</taxon>
    </lineage>
</organism>
<reference evidence="2 3" key="1">
    <citation type="journal article" date="2014" name="BMC Genomics">
        <title>Comparison of environmental and isolate Sulfobacillus genomes reveals diverse carbon, sulfur, nitrogen, and hydrogen metabolisms.</title>
        <authorList>
            <person name="Justice N.B."/>
            <person name="Norman A."/>
            <person name="Brown C.T."/>
            <person name="Singh A."/>
            <person name="Thomas B.C."/>
            <person name="Banfield J.F."/>
        </authorList>
    </citation>
    <scope>NUCLEOTIDE SEQUENCE [LARGE SCALE GENOMIC DNA]</scope>
    <source>
        <strain evidence="2">AMDSBA1</strain>
    </source>
</reference>
<dbReference type="EMBL" id="PXYT01000040">
    <property type="protein sequence ID" value="PSR26184.1"/>
    <property type="molecule type" value="Genomic_DNA"/>
</dbReference>
<name>A0A2T2WVB8_9FIRM</name>
<keyword evidence="1" id="KW-0812">Transmembrane</keyword>
<keyword evidence="1" id="KW-1133">Transmembrane helix</keyword>
<feature type="transmembrane region" description="Helical" evidence="1">
    <location>
        <begin position="112"/>
        <end position="143"/>
    </location>
</feature>
<evidence type="ECO:0000313" key="3">
    <source>
        <dbReference type="Proteomes" id="UP000242699"/>
    </source>
</evidence>
<proteinExistence type="predicted"/>
<evidence type="ECO:0000313" key="2">
    <source>
        <dbReference type="EMBL" id="PSR26184.1"/>
    </source>
</evidence>